<sequence>MPDYHLRNGESIILRTEEVSIVNDSSGQSTIELMLTNQAIIHIWRIQRIFSKEPARVDRYPLTDIVVVSGQVQARMLKKRDEPCLCVFLNHENLTFRFQDADEASKKKHIAEWMDAISMQAIGQPSQEAEQVRKSIPGLALVADKIKGTLGIFAQTFAGESVAKTESTADATTTRCVGCRAPLTGFKGQRTHCQYCDTDQVL</sequence>
<dbReference type="Proteomes" id="UP000216352">
    <property type="component" value="Unassembled WGS sequence"/>
</dbReference>
<accession>A0A261FLF9</accession>
<comment type="caution">
    <text evidence="1">The sequence shown here is derived from an EMBL/GenBank/DDBJ whole genome shotgun (WGS) entry which is preliminary data.</text>
</comment>
<evidence type="ECO:0000313" key="2">
    <source>
        <dbReference type="Proteomes" id="UP000216352"/>
    </source>
</evidence>
<keyword evidence="2" id="KW-1185">Reference proteome</keyword>
<name>A0A261FLF9_9BIFI</name>
<organism evidence="1 2">
    <name type="scientific">Bifidobacterium lemurum</name>
    <dbReference type="NCBI Taxonomy" id="1603886"/>
    <lineage>
        <taxon>Bacteria</taxon>
        <taxon>Bacillati</taxon>
        <taxon>Actinomycetota</taxon>
        <taxon>Actinomycetes</taxon>
        <taxon>Bifidobacteriales</taxon>
        <taxon>Bifidobacteriaceae</taxon>
        <taxon>Bifidobacterium</taxon>
    </lineage>
</organism>
<evidence type="ECO:0000313" key="1">
    <source>
        <dbReference type="EMBL" id="OZG60020.1"/>
    </source>
</evidence>
<dbReference type="EMBL" id="MWWX01000019">
    <property type="protein sequence ID" value="OZG60020.1"/>
    <property type="molecule type" value="Genomic_DNA"/>
</dbReference>
<proteinExistence type="predicted"/>
<reference evidence="1 2" key="1">
    <citation type="journal article" date="2017" name="BMC Genomics">
        <title>Comparative genomic and phylogenomic analyses of the Bifidobacteriaceae family.</title>
        <authorList>
            <person name="Lugli G.A."/>
            <person name="Milani C."/>
            <person name="Turroni F."/>
            <person name="Duranti S."/>
            <person name="Mancabelli L."/>
            <person name="Mangifesta M."/>
            <person name="Ferrario C."/>
            <person name="Modesto M."/>
            <person name="Mattarelli P."/>
            <person name="Jiri K."/>
            <person name="van Sinderen D."/>
            <person name="Ventura M."/>
        </authorList>
    </citation>
    <scope>NUCLEOTIDE SEQUENCE [LARGE SCALE GENOMIC DNA]</scope>
    <source>
        <strain evidence="1 2">DSM 28807</strain>
    </source>
</reference>
<dbReference type="STRING" id="1603886.GCA_001895165_01408"/>
<gene>
    <name evidence="1" type="ORF">BLEM_2195</name>
</gene>
<dbReference type="RefSeq" id="WP_072725964.1">
    <property type="nucleotide sequence ID" value="NZ_BDIS01000019.1"/>
</dbReference>
<protein>
    <recommendedName>
        <fullName evidence="3">PH domain-containing protein</fullName>
    </recommendedName>
</protein>
<evidence type="ECO:0008006" key="3">
    <source>
        <dbReference type="Google" id="ProtNLM"/>
    </source>
</evidence>
<dbReference type="AlphaFoldDB" id="A0A261FLF9"/>
<dbReference type="OrthoDB" id="3236480at2"/>